<dbReference type="Gene3D" id="3.40.190.10">
    <property type="entry name" value="Periplasmic binding protein-like II"/>
    <property type="match status" value="1"/>
</dbReference>
<dbReference type="KEGG" id="rgi:RGI145_20495"/>
<sequence>MYDLTRRGALTAGAGALAAGLLPGGRARAAIPTANVQPPDVKIESGATLRVLRPTKFVEADETIFRENTAKFTQQTGVQVRVDFAGWEDLRPQTAVAANTGAGADVVVAWADDPHIYADKVLDLTELAGYLGRKYGGWLALPQRFGKKWGTDQWIALPMGGSGGPCVYRISWLKEAGFDKLPSDHAGFLKACQALKKNGHPAGFALGNAVGDGNAYCNWLLWSHGGMVVDEQGKVAINSPETINALKYAKELYQTFIPGTLSWGDVNNNRAYAAGEIGLTQNGVSMYFSLKNDPKTAPIAEDTGMARMPFTSDGRMAENVLLLNALVFKHSRYPNAAKEYLRFMMEAEQYDRWLVGCGGYWSHPLAAYAESEVWKSDPKLAVYRDTNTVEFWSGYKGPISAASGAVAADYVVVQMFAAASSGQATPEEAVREAERRARRYYR</sequence>
<accession>A0A1L7ALN3</accession>
<dbReference type="eggNOG" id="COG1653">
    <property type="taxonomic scope" value="Bacteria"/>
</dbReference>
<comment type="similarity">
    <text evidence="2">Belongs to the bacterial solute-binding protein 1 family.</text>
</comment>
<evidence type="ECO:0000256" key="3">
    <source>
        <dbReference type="ARBA" id="ARBA00022448"/>
    </source>
</evidence>
<evidence type="ECO:0000313" key="5">
    <source>
        <dbReference type="EMBL" id="APT59708.1"/>
    </source>
</evidence>
<dbReference type="AlphaFoldDB" id="A0A1L7ALN3"/>
<evidence type="ECO:0000313" key="6">
    <source>
        <dbReference type="Proteomes" id="UP000185494"/>
    </source>
</evidence>
<dbReference type="PROSITE" id="PS51318">
    <property type="entry name" value="TAT"/>
    <property type="match status" value="1"/>
</dbReference>
<dbReference type="InterPro" id="IPR006311">
    <property type="entry name" value="TAT_signal"/>
</dbReference>
<comment type="subcellular location">
    <subcellularLocation>
        <location evidence="1">Periplasm</location>
    </subcellularLocation>
</comment>
<reference evidence="5 6" key="1">
    <citation type="submission" date="2016-05" db="EMBL/GenBank/DDBJ databases">
        <title>Complete Genome and Methylome Analysis of Psychrotrophic Bacterial Isolates from Antarctic Lake Untersee.</title>
        <authorList>
            <person name="Fomenkov A."/>
            <person name="Akimov V.N."/>
            <person name="Vasilyeva L.V."/>
            <person name="Andersen D."/>
            <person name="Vincze T."/>
            <person name="Roberts R.J."/>
        </authorList>
    </citation>
    <scope>NUCLEOTIDE SEQUENCE [LARGE SCALE GENOMIC DNA]</scope>
    <source>
        <strain evidence="5 6">U14-5</strain>
    </source>
</reference>
<evidence type="ECO:0000256" key="4">
    <source>
        <dbReference type="ARBA" id="ARBA00022729"/>
    </source>
</evidence>
<dbReference type="Proteomes" id="UP000185494">
    <property type="component" value="Chromosome 2"/>
</dbReference>
<dbReference type="STRING" id="257708.RGI145_20495"/>
<evidence type="ECO:0000256" key="2">
    <source>
        <dbReference type="ARBA" id="ARBA00008520"/>
    </source>
</evidence>
<organism evidence="5 6">
    <name type="scientific">Roseomonas gilardii</name>
    <dbReference type="NCBI Taxonomy" id="257708"/>
    <lineage>
        <taxon>Bacteria</taxon>
        <taxon>Pseudomonadati</taxon>
        <taxon>Pseudomonadota</taxon>
        <taxon>Alphaproteobacteria</taxon>
        <taxon>Acetobacterales</taxon>
        <taxon>Roseomonadaceae</taxon>
        <taxon>Roseomonas</taxon>
    </lineage>
</organism>
<dbReference type="EMBL" id="CP015584">
    <property type="protein sequence ID" value="APT59708.1"/>
    <property type="molecule type" value="Genomic_DNA"/>
</dbReference>
<dbReference type="InterPro" id="IPR006059">
    <property type="entry name" value="SBP"/>
</dbReference>
<dbReference type="SUPFAM" id="SSF53850">
    <property type="entry name" value="Periplasmic binding protein-like II"/>
    <property type="match status" value="1"/>
</dbReference>
<dbReference type="PANTHER" id="PTHR43649">
    <property type="entry name" value="ARABINOSE-BINDING PROTEIN-RELATED"/>
    <property type="match status" value="1"/>
</dbReference>
<dbReference type="GO" id="GO:0042597">
    <property type="term" value="C:periplasmic space"/>
    <property type="evidence" value="ECO:0007669"/>
    <property type="project" value="UniProtKB-SubCell"/>
</dbReference>
<dbReference type="InterPro" id="IPR050490">
    <property type="entry name" value="Bact_solute-bd_prot1"/>
</dbReference>
<keyword evidence="3" id="KW-0813">Transport</keyword>
<dbReference type="RefSeq" id="WP_075800417.1">
    <property type="nucleotide sequence ID" value="NZ_CP015584.1"/>
</dbReference>
<proteinExistence type="inferred from homology"/>
<keyword evidence="4" id="KW-0732">Signal</keyword>
<dbReference type="PANTHER" id="PTHR43649:SF34">
    <property type="entry name" value="ABC TRANSPORTER PERIPLASMIC-BINDING PROTEIN YCJN-RELATED"/>
    <property type="match status" value="1"/>
</dbReference>
<evidence type="ECO:0000256" key="1">
    <source>
        <dbReference type="ARBA" id="ARBA00004418"/>
    </source>
</evidence>
<name>A0A1L7ALN3_9PROT</name>
<dbReference type="Pfam" id="PF13416">
    <property type="entry name" value="SBP_bac_8"/>
    <property type="match status" value="1"/>
</dbReference>
<gene>
    <name evidence="5" type="ORF">RGI145_20495</name>
</gene>
<protein>
    <submittedName>
        <fullName evidence="5">ABC transporter substrate-binding protein</fullName>
    </submittedName>
</protein>